<evidence type="ECO:0000313" key="2">
    <source>
        <dbReference type="EMBL" id="KAH9312554.1"/>
    </source>
</evidence>
<proteinExistence type="predicted"/>
<dbReference type="PANTHER" id="PTHR34539">
    <property type="entry name" value="T6J4.11 PROTEIN"/>
    <property type="match status" value="1"/>
</dbReference>
<feature type="compositionally biased region" description="Polar residues" evidence="1">
    <location>
        <begin position="96"/>
        <end position="108"/>
    </location>
</feature>
<organism evidence="2 3">
    <name type="scientific">Taxus chinensis</name>
    <name type="common">Chinese yew</name>
    <name type="synonym">Taxus wallichiana var. chinensis</name>
    <dbReference type="NCBI Taxonomy" id="29808"/>
    <lineage>
        <taxon>Eukaryota</taxon>
        <taxon>Viridiplantae</taxon>
        <taxon>Streptophyta</taxon>
        <taxon>Embryophyta</taxon>
        <taxon>Tracheophyta</taxon>
        <taxon>Spermatophyta</taxon>
        <taxon>Pinopsida</taxon>
        <taxon>Pinidae</taxon>
        <taxon>Conifers II</taxon>
        <taxon>Cupressales</taxon>
        <taxon>Taxaceae</taxon>
        <taxon>Taxus</taxon>
    </lineage>
</organism>
<dbReference type="PANTHER" id="PTHR34539:SF19">
    <property type="entry name" value="T6J4.11 PROTEIN"/>
    <property type="match status" value="1"/>
</dbReference>
<feature type="region of interest" description="Disordered" evidence="1">
    <location>
        <begin position="96"/>
        <end position="128"/>
    </location>
</feature>
<feature type="non-terminal residue" evidence="2">
    <location>
        <position position="193"/>
    </location>
</feature>
<reference evidence="2 3" key="1">
    <citation type="journal article" date="2021" name="Nat. Plants">
        <title>The Taxus genome provides insights into paclitaxel biosynthesis.</title>
        <authorList>
            <person name="Xiong X."/>
            <person name="Gou J."/>
            <person name="Liao Q."/>
            <person name="Li Y."/>
            <person name="Zhou Q."/>
            <person name="Bi G."/>
            <person name="Li C."/>
            <person name="Du R."/>
            <person name="Wang X."/>
            <person name="Sun T."/>
            <person name="Guo L."/>
            <person name="Liang H."/>
            <person name="Lu P."/>
            <person name="Wu Y."/>
            <person name="Zhang Z."/>
            <person name="Ro D.K."/>
            <person name="Shang Y."/>
            <person name="Huang S."/>
            <person name="Yan J."/>
        </authorList>
    </citation>
    <scope>NUCLEOTIDE SEQUENCE [LARGE SCALE GENOMIC DNA]</scope>
    <source>
        <strain evidence="2">Ta-2019</strain>
    </source>
</reference>
<sequence length="193" mass="21303">MCIYTFSSSSSSSALAILSCLWDFIMSNPAKKRCREDEIPPESLKHFRGETEQLILHLLEDMDSPAESQEEENCAPSEEIVSGVMKSLEEEIGITSCSTSNDGDSSGLTRDDSVSSDMNSRYETQSGGHNEINLDYLLGASDDELGIHPPTALQNSGDQFHSSEEEGFGISVDFTQNPELKSFVDNWLFEDDL</sequence>
<name>A0AA38G089_TAXCH</name>
<accession>A0AA38G089</accession>
<protein>
    <submittedName>
        <fullName evidence="2">Uncharacterized protein</fullName>
    </submittedName>
</protein>
<keyword evidence="3" id="KW-1185">Reference proteome</keyword>
<feature type="compositionally biased region" description="Polar residues" evidence="1">
    <location>
        <begin position="115"/>
        <end position="128"/>
    </location>
</feature>
<evidence type="ECO:0000313" key="3">
    <source>
        <dbReference type="Proteomes" id="UP000824469"/>
    </source>
</evidence>
<dbReference type="Proteomes" id="UP000824469">
    <property type="component" value="Unassembled WGS sequence"/>
</dbReference>
<comment type="caution">
    <text evidence="2">The sequence shown here is derived from an EMBL/GenBank/DDBJ whole genome shotgun (WGS) entry which is preliminary data.</text>
</comment>
<gene>
    <name evidence="2" type="ORF">KI387_027589</name>
</gene>
<evidence type="ECO:0000256" key="1">
    <source>
        <dbReference type="SAM" id="MobiDB-lite"/>
    </source>
</evidence>
<dbReference type="AlphaFoldDB" id="A0AA38G089"/>
<dbReference type="OMA" id="IWHLEDI"/>
<dbReference type="EMBL" id="JAHRHJ020000006">
    <property type="protein sequence ID" value="KAH9312554.1"/>
    <property type="molecule type" value="Genomic_DNA"/>
</dbReference>